<organism evidence="1 2">
    <name type="scientific">Staphylococcus pasteuri_A</name>
    <dbReference type="NCBI Taxonomy" id="3062664"/>
    <lineage>
        <taxon>Bacteria</taxon>
        <taxon>Bacillati</taxon>
        <taxon>Bacillota</taxon>
        <taxon>Bacilli</taxon>
        <taxon>Bacillales</taxon>
        <taxon>Staphylococcaceae</taxon>
        <taxon>Staphylococcus</taxon>
    </lineage>
</organism>
<accession>A0AAW7YND1</accession>
<keyword evidence="2" id="KW-1185">Reference proteome</keyword>
<protein>
    <submittedName>
        <fullName evidence="1">Uncharacterized protein</fullName>
    </submittedName>
</protein>
<dbReference type="Proteomes" id="UP001170310">
    <property type="component" value="Unassembled WGS sequence"/>
</dbReference>
<gene>
    <name evidence="1" type="ORF">Q4528_06115</name>
</gene>
<evidence type="ECO:0000313" key="2">
    <source>
        <dbReference type="Proteomes" id="UP001170310"/>
    </source>
</evidence>
<evidence type="ECO:0000313" key="1">
    <source>
        <dbReference type="EMBL" id="MDO6573730.1"/>
    </source>
</evidence>
<comment type="caution">
    <text evidence="1">The sequence shown here is derived from an EMBL/GenBank/DDBJ whole genome shotgun (WGS) entry which is preliminary data.</text>
</comment>
<name>A0AAW7YND1_9STAP</name>
<dbReference type="AlphaFoldDB" id="A0AAW7YND1"/>
<sequence>MNTLNHITKVKIYEIQTFLDIPRKLSPLETLHIAFQPHNVNLIYNNMGKDEQTYIENLLKDASSTVNVNEDIKTTCKLTDQLGFFYKESTDEYIIDPIYLNKVNEYVFTGLYEYKDLDNDNKQLLKEFKKLDEKVRYNIEHTNLKDYLTTLKAKDIQNILKFYEFKNTSKLKKADAVKLINDTFFENNELLERVFNQFTNSTLFIFQSIYENDKNYTSNIDIASTVNDVQELTSPSQLFNYSFIFNYNARYNIVSIPYDALDFIDKYIQSTGGLESVIDDQIERIGTQKDNIFESLAEHSLISEIEDDLTGWDSLGDFDSLADSEDNFTKNDIIEAFEENNPDELDNSSLESVNIENYMDPEIRQNLVQEQLKHFKNDPKKQHYVTPLNIYIAITNLYGYASLERVSYLMKHLYNKEMTQNDIKDEIKDMGINRLVTIQNDMLLHPVIPLLTNSSDIDDPFKEFYVPDNLDELLTYVNNEYYERNTKLKQFIKFIRNNIKANDDIEKEKAVQYILFHLRIAPDEENAVEMMNNLIKEDKILPVPDKTLSKQIEKGWTHLRLWSTRGFTVQEILNSTK</sequence>
<reference evidence="1" key="1">
    <citation type="submission" date="2023-07" db="EMBL/GenBank/DDBJ databases">
        <title>Genome content predicts the carbon catabolic preferences of heterotrophic bacteria.</title>
        <authorList>
            <person name="Gralka M."/>
        </authorList>
    </citation>
    <scope>NUCLEOTIDE SEQUENCE</scope>
    <source>
        <strain evidence="1">E2R20</strain>
    </source>
</reference>
<dbReference type="RefSeq" id="WP_303520859.1">
    <property type="nucleotide sequence ID" value="NZ_JAUOQO010000004.1"/>
</dbReference>
<dbReference type="EMBL" id="JAUOQO010000004">
    <property type="protein sequence ID" value="MDO6573730.1"/>
    <property type="molecule type" value="Genomic_DNA"/>
</dbReference>
<proteinExistence type="predicted"/>